<gene>
    <name evidence="1" type="ORF">JOB18_048090</name>
</gene>
<comment type="caution">
    <text evidence="1">The sequence shown here is derived from an EMBL/GenBank/DDBJ whole genome shotgun (WGS) entry which is preliminary data.</text>
</comment>
<dbReference type="AlphaFoldDB" id="A0AAV6R9M2"/>
<evidence type="ECO:0000313" key="1">
    <source>
        <dbReference type="EMBL" id="KAG7501384.1"/>
    </source>
</evidence>
<dbReference type="Proteomes" id="UP000693946">
    <property type="component" value="Linkage Group LG20"/>
</dbReference>
<proteinExistence type="predicted"/>
<keyword evidence="2" id="KW-1185">Reference proteome</keyword>
<evidence type="ECO:0000313" key="2">
    <source>
        <dbReference type="Proteomes" id="UP000693946"/>
    </source>
</evidence>
<sequence length="71" mass="7159">MQRWILEGIIKGPGITIEDPREDDTKHTTTGGEMVTGAASIASASIAAAASSVLRSGTNNSVKIGGCEAAS</sequence>
<name>A0AAV6R9M2_SOLSE</name>
<organism evidence="1 2">
    <name type="scientific">Solea senegalensis</name>
    <name type="common">Senegalese sole</name>
    <dbReference type="NCBI Taxonomy" id="28829"/>
    <lineage>
        <taxon>Eukaryota</taxon>
        <taxon>Metazoa</taxon>
        <taxon>Chordata</taxon>
        <taxon>Craniata</taxon>
        <taxon>Vertebrata</taxon>
        <taxon>Euteleostomi</taxon>
        <taxon>Actinopterygii</taxon>
        <taxon>Neopterygii</taxon>
        <taxon>Teleostei</taxon>
        <taxon>Neoteleostei</taxon>
        <taxon>Acanthomorphata</taxon>
        <taxon>Carangaria</taxon>
        <taxon>Pleuronectiformes</taxon>
        <taxon>Pleuronectoidei</taxon>
        <taxon>Soleidae</taxon>
        <taxon>Solea</taxon>
    </lineage>
</organism>
<accession>A0AAV6R9M2</accession>
<protein>
    <submittedName>
        <fullName evidence="1">Uncharacterized protein</fullName>
    </submittedName>
</protein>
<reference evidence="1 2" key="1">
    <citation type="journal article" date="2021" name="Sci. Rep.">
        <title>Chromosome anchoring in Senegalese sole (Solea senegalensis) reveals sex-associated markers and genome rearrangements in flatfish.</title>
        <authorList>
            <person name="Guerrero-Cozar I."/>
            <person name="Gomez-Garrido J."/>
            <person name="Berbel C."/>
            <person name="Martinez-Blanch J.F."/>
            <person name="Alioto T."/>
            <person name="Claros M.G."/>
            <person name="Gagnaire P.A."/>
            <person name="Manchado M."/>
        </authorList>
    </citation>
    <scope>NUCLEOTIDE SEQUENCE [LARGE SCALE GENOMIC DNA]</scope>
    <source>
        <strain evidence="1">Sse05_10M</strain>
    </source>
</reference>
<dbReference type="EMBL" id="JAGKHQ010000013">
    <property type="protein sequence ID" value="KAG7501384.1"/>
    <property type="molecule type" value="Genomic_DNA"/>
</dbReference>